<evidence type="ECO:0000259" key="4">
    <source>
        <dbReference type="Pfam" id="PF25917"/>
    </source>
</evidence>
<dbReference type="InterPro" id="IPR006143">
    <property type="entry name" value="RND_pump_MFP"/>
</dbReference>
<dbReference type="PANTHER" id="PTHR30469:SF15">
    <property type="entry name" value="HLYD FAMILY OF SECRETION PROTEINS"/>
    <property type="match status" value="1"/>
</dbReference>
<dbReference type="Pfam" id="PF25876">
    <property type="entry name" value="HH_MFP_RND"/>
    <property type="match status" value="1"/>
</dbReference>
<organism evidence="6 7">
    <name type="scientific">Phyllobacterium salinisoli</name>
    <dbReference type="NCBI Taxonomy" id="1899321"/>
    <lineage>
        <taxon>Bacteria</taxon>
        <taxon>Pseudomonadati</taxon>
        <taxon>Pseudomonadota</taxon>
        <taxon>Alphaproteobacteria</taxon>
        <taxon>Hyphomicrobiales</taxon>
        <taxon>Phyllobacteriaceae</taxon>
        <taxon>Phyllobacterium</taxon>
    </lineage>
</organism>
<dbReference type="InterPro" id="IPR058625">
    <property type="entry name" value="MdtA-like_BSH"/>
</dbReference>
<comment type="similarity">
    <text evidence="1">Belongs to the membrane fusion protein (MFP) (TC 8.A.1) family.</text>
</comment>
<dbReference type="PANTHER" id="PTHR30469">
    <property type="entry name" value="MULTIDRUG RESISTANCE PROTEIN MDTA"/>
    <property type="match status" value="1"/>
</dbReference>
<evidence type="ECO:0000313" key="6">
    <source>
        <dbReference type="EMBL" id="RCS25914.1"/>
    </source>
</evidence>
<feature type="domain" description="CusB-like beta-barrel" evidence="5">
    <location>
        <begin position="212"/>
        <end position="281"/>
    </location>
</feature>
<sequence>MGISGKLRLQTRIFAGVSALLLVAGCSEQHEEEPAPVRPVLYVKAEPQVQRTYGFVGTVQPRYSANLAFRTLGRIVSRDVDVGDLVKQGETLAMIDPSALDLGVQAARADLASAEAQFANASAAEERQSTLLRQGNISESIYDAARQALDAASAGVEKAQAALSQAEDQRNYAQLRSDFNGVVSSVNAQVGQVVGAGQTVLTVARSDTREAVVDIPDSMIGDISIGMPFDVILQSAPSIRARGRIREIAPQSDAATRTRRVRITLNEPQAAFRLGATITATRRVATQPSVLLPISALLEEGGKTMVWVVDPATQTVRTQDVSIVARNGYSFTAGNIADGTYVVTAGVHSLEAGQKVKLPQEGTER</sequence>
<dbReference type="SUPFAM" id="SSF111369">
    <property type="entry name" value="HlyD-like secretion proteins"/>
    <property type="match status" value="1"/>
</dbReference>
<dbReference type="NCBIfam" id="TIGR01730">
    <property type="entry name" value="RND_mfp"/>
    <property type="match status" value="1"/>
</dbReference>
<dbReference type="Gene3D" id="2.40.50.100">
    <property type="match status" value="1"/>
</dbReference>
<feature type="domain" description="Multidrug resistance protein MdtA-like barrel-sandwich hybrid" evidence="4">
    <location>
        <begin position="71"/>
        <end position="202"/>
    </location>
</feature>
<accession>A0A368K9L3</accession>
<gene>
    <name evidence="6" type="ORF">DUT91_02275</name>
</gene>
<dbReference type="Pfam" id="PF25954">
    <property type="entry name" value="Beta-barrel_RND_2"/>
    <property type="match status" value="1"/>
</dbReference>
<dbReference type="Pfam" id="PF25917">
    <property type="entry name" value="BSH_RND"/>
    <property type="match status" value="1"/>
</dbReference>
<comment type="caution">
    <text evidence="6">The sequence shown here is derived from an EMBL/GenBank/DDBJ whole genome shotgun (WGS) entry which is preliminary data.</text>
</comment>
<feature type="coiled-coil region" evidence="2">
    <location>
        <begin position="149"/>
        <end position="176"/>
    </location>
</feature>
<dbReference type="OrthoDB" id="9813967at2"/>
<dbReference type="AlphaFoldDB" id="A0A368K9L3"/>
<evidence type="ECO:0000256" key="1">
    <source>
        <dbReference type="ARBA" id="ARBA00009477"/>
    </source>
</evidence>
<name>A0A368K9L3_9HYPH</name>
<proteinExistence type="inferred from homology"/>
<dbReference type="InterPro" id="IPR058792">
    <property type="entry name" value="Beta-barrel_RND_2"/>
</dbReference>
<dbReference type="Proteomes" id="UP000253420">
    <property type="component" value="Unassembled WGS sequence"/>
</dbReference>
<keyword evidence="7" id="KW-1185">Reference proteome</keyword>
<dbReference type="GO" id="GO:1990281">
    <property type="term" value="C:efflux pump complex"/>
    <property type="evidence" value="ECO:0007669"/>
    <property type="project" value="TreeGrafter"/>
</dbReference>
<dbReference type="GO" id="GO:0015562">
    <property type="term" value="F:efflux transmembrane transporter activity"/>
    <property type="evidence" value="ECO:0007669"/>
    <property type="project" value="TreeGrafter"/>
</dbReference>
<evidence type="ECO:0000313" key="7">
    <source>
        <dbReference type="Proteomes" id="UP000253420"/>
    </source>
</evidence>
<dbReference type="EMBL" id="QOZG01000001">
    <property type="protein sequence ID" value="RCS25914.1"/>
    <property type="molecule type" value="Genomic_DNA"/>
</dbReference>
<feature type="domain" description="Multidrug resistance protein MdtA-like alpha-helical hairpin" evidence="3">
    <location>
        <begin position="105"/>
        <end position="172"/>
    </location>
</feature>
<reference evidence="6 7" key="1">
    <citation type="submission" date="2018-07" db="EMBL/GenBank/DDBJ databases">
        <title>The draft genome of Phyllobacterium salinisoli.</title>
        <authorList>
            <person name="Liu L."/>
            <person name="Li L."/>
            <person name="Zhang X."/>
            <person name="Liang L."/>
        </authorList>
    </citation>
    <scope>NUCLEOTIDE SEQUENCE [LARGE SCALE GENOMIC DNA]</scope>
    <source>
        <strain evidence="6 7">LLAN61</strain>
    </source>
</reference>
<dbReference type="PROSITE" id="PS51257">
    <property type="entry name" value="PROKAR_LIPOPROTEIN"/>
    <property type="match status" value="1"/>
</dbReference>
<protein>
    <submittedName>
        <fullName evidence="6">Efflux RND transporter periplasmic adaptor subunit</fullName>
    </submittedName>
</protein>
<evidence type="ECO:0000256" key="2">
    <source>
        <dbReference type="SAM" id="Coils"/>
    </source>
</evidence>
<evidence type="ECO:0000259" key="5">
    <source>
        <dbReference type="Pfam" id="PF25954"/>
    </source>
</evidence>
<keyword evidence="2" id="KW-0175">Coiled coil</keyword>
<dbReference type="Gene3D" id="2.40.420.20">
    <property type="match status" value="1"/>
</dbReference>
<evidence type="ECO:0000259" key="3">
    <source>
        <dbReference type="Pfam" id="PF25876"/>
    </source>
</evidence>
<dbReference type="InterPro" id="IPR058624">
    <property type="entry name" value="MdtA-like_HH"/>
</dbReference>
<dbReference type="Gene3D" id="2.40.30.170">
    <property type="match status" value="1"/>
</dbReference>
<dbReference type="RefSeq" id="WP_114439004.1">
    <property type="nucleotide sequence ID" value="NZ_QOZG01000001.1"/>
</dbReference>
<dbReference type="Gene3D" id="1.10.287.470">
    <property type="entry name" value="Helix hairpin bin"/>
    <property type="match status" value="1"/>
</dbReference>